<dbReference type="AlphaFoldDB" id="A0A6B9XQR3"/>
<proteinExistence type="predicted"/>
<feature type="region of interest" description="Disordered" evidence="1">
    <location>
        <begin position="16"/>
        <end position="44"/>
    </location>
</feature>
<name>A0A6B9XQR3_PICSI</name>
<geneLocation type="mitochondrion" evidence="2"/>
<keyword evidence="2" id="KW-0496">Mitochondrion</keyword>
<evidence type="ECO:0000313" key="2">
    <source>
        <dbReference type="EMBL" id="QHR89919.1"/>
    </source>
</evidence>
<accession>A0A6B9XQR3</accession>
<sequence>MIIAWIGARSSVSHQIMGNNHRPPIMDGKTPNDSKPFIGVEPSL</sequence>
<reference evidence="2" key="1">
    <citation type="submission" date="2019-03" db="EMBL/GenBank/DDBJ databases">
        <title>Largest Complete Mitochondrial Genome of a Gymnosperm, Sitka Spruce (Picea sitchensis), Indicates Complex Physical Structure.</title>
        <authorList>
            <person name="Jackman S.D."/>
            <person name="Coombe L."/>
            <person name="Warren R."/>
            <person name="Kirk H."/>
            <person name="Trinh E."/>
            <person name="McLeod T."/>
            <person name="Pleasance S."/>
            <person name="Pandoh P."/>
            <person name="Zhao Y."/>
            <person name="Coope R."/>
            <person name="Bousquet J."/>
            <person name="Bohlmann J.C."/>
            <person name="Jones S.J.M."/>
            <person name="Birol I."/>
        </authorList>
    </citation>
    <scope>NUCLEOTIDE SEQUENCE</scope>
    <source>
        <strain evidence="2">Q903</strain>
    </source>
</reference>
<organism evidence="2">
    <name type="scientific">Picea sitchensis</name>
    <name type="common">Sitka spruce</name>
    <name type="synonym">Pinus sitchensis</name>
    <dbReference type="NCBI Taxonomy" id="3332"/>
    <lineage>
        <taxon>Eukaryota</taxon>
        <taxon>Viridiplantae</taxon>
        <taxon>Streptophyta</taxon>
        <taxon>Embryophyta</taxon>
        <taxon>Tracheophyta</taxon>
        <taxon>Spermatophyta</taxon>
        <taxon>Pinopsida</taxon>
        <taxon>Pinidae</taxon>
        <taxon>Conifers I</taxon>
        <taxon>Pinales</taxon>
        <taxon>Pinaceae</taxon>
        <taxon>Picea</taxon>
    </lineage>
</organism>
<gene>
    <name evidence="2" type="primary">orf03964</name>
    <name evidence="2" type="ORF">Q903MT_gene3941</name>
</gene>
<evidence type="ECO:0000256" key="1">
    <source>
        <dbReference type="SAM" id="MobiDB-lite"/>
    </source>
</evidence>
<protein>
    <submittedName>
        <fullName evidence="2">Uncharacterized protein</fullName>
    </submittedName>
</protein>
<dbReference type="EMBL" id="MK697699">
    <property type="protein sequence ID" value="QHR89919.1"/>
    <property type="molecule type" value="Genomic_DNA"/>
</dbReference>